<dbReference type="InterPro" id="IPR000120">
    <property type="entry name" value="Amidase"/>
</dbReference>
<feature type="compositionally biased region" description="Low complexity" evidence="1">
    <location>
        <begin position="28"/>
        <end position="39"/>
    </location>
</feature>
<dbReference type="Pfam" id="PF01425">
    <property type="entry name" value="Amidase"/>
    <property type="match status" value="2"/>
</dbReference>
<evidence type="ECO:0000259" key="2">
    <source>
        <dbReference type="Pfam" id="PF01425"/>
    </source>
</evidence>
<evidence type="ECO:0000256" key="1">
    <source>
        <dbReference type="SAM" id="MobiDB-lite"/>
    </source>
</evidence>
<dbReference type="EMBL" id="WWEQ01000053">
    <property type="protein sequence ID" value="MYM20445.1"/>
    <property type="molecule type" value="Genomic_DNA"/>
</dbReference>
<keyword evidence="4" id="KW-1185">Reference proteome</keyword>
<reference evidence="3 4" key="1">
    <citation type="submission" date="2020-01" db="EMBL/GenBank/DDBJ databases">
        <authorList>
            <person name="Deng T."/>
        </authorList>
    </citation>
    <scope>NUCLEOTIDE SEQUENCE [LARGE SCALE GENOMIC DNA]</scope>
    <source>
        <strain evidence="3 4">5221</strain>
    </source>
</reference>
<feature type="region of interest" description="Disordered" evidence="1">
    <location>
        <begin position="1"/>
        <end position="39"/>
    </location>
</feature>
<dbReference type="SUPFAM" id="SSF75304">
    <property type="entry name" value="Amidase signature (AS) enzymes"/>
    <property type="match status" value="1"/>
</dbReference>
<dbReference type="AlphaFoldDB" id="A0A6N9H8Z8"/>
<dbReference type="Gene3D" id="3.90.1300.10">
    <property type="entry name" value="Amidase signature (AS) domain"/>
    <property type="match status" value="1"/>
</dbReference>
<proteinExistence type="predicted"/>
<evidence type="ECO:0000313" key="3">
    <source>
        <dbReference type="EMBL" id="MYM20445.1"/>
    </source>
</evidence>
<feature type="region of interest" description="Disordered" evidence="1">
    <location>
        <begin position="202"/>
        <end position="225"/>
    </location>
</feature>
<evidence type="ECO:0000313" key="4">
    <source>
        <dbReference type="Proteomes" id="UP000469215"/>
    </source>
</evidence>
<name>A0A6N9H8Z8_9MICO</name>
<feature type="domain" description="Amidase" evidence="2">
    <location>
        <begin position="324"/>
        <end position="415"/>
    </location>
</feature>
<dbReference type="InterPro" id="IPR023631">
    <property type="entry name" value="Amidase_dom"/>
</dbReference>
<dbReference type="PANTHER" id="PTHR11895:SF176">
    <property type="entry name" value="AMIDASE AMID-RELATED"/>
    <property type="match status" value="1"/>
</dbReference>
<comment type="caution">
    <text evidence="3">The sequence shown here is derived from an EMBL/GenBank/DDBJ whole genome shotgun (WGS) entry which is preliminary data.</text>
</comment>
<feature type="domain" description="Amidase" evidence="2">
    <location>
        <begin position="35"/>
        <end position="213"/>
    </location>
</feature>
<dbReference type="PANTHER" id="PTHR11895">
    <property type="entry name" value="TRANSAMIDASE"/>
    <property type="match status" value="1"/>
</dbReference>
<organism evidence="3 4">
    <name type="scientific">Brevibacterium rongguiense</name>
    <dbReference type="NCBI Taxonomy" id="2695267"/>
    <lineage>
        <taxon>Bacteria</taxon>
        <taxon>Bacillati</taxon>
        <taxon>Actinomycetota</taxon>
        <taxon>Actinomycetes</taxon>
        <taxon>Micrococcales</taxon>
        <taxon>Brevibacteriaceae</taxon>
        <taxon>Brevibacterium</taxon>
    </lineage>
</organism>
<dbReference type="Proteomes" id="UP000469215">
    <property type="component" value="Unassembled WGS sequence"/>
</dbReference>
<dbReference type="RefSeq" id="WP_160953862.1">
    <property type="nucleotide sequence ID" value="NZ_WWEQ01000053.1"/>
</dbReference>
<accession>A0A6N9H8Z8</accession>
<feature type="compositionally biased region" description="Low complexity" evidence="1">
    <location>
        <begin position="202"/>
        <end position="215"/>
    </location>
</feature>
<gene>
    <name evidence="3" type="ORF">GSY69_10840</name>
</gene>
<protein>
    <submittedName>
        <fullName evidence="3">Amidase</fullName>
    </submittedName>
</protein>
<dbReference type="GO" id="GO:0003824">
    <property type="term" value="F:catalytic activity"/>
    <property type="evidence" value="ECO:0007669"/>
    <property type="project" value="InterPro"/>
</dbReference>
<dbReference type="InterPro" id="IPR036928">
    <property type="entry name" value="AS_sf"/>
</dbReference>
<sequence>MTTEPTGPADEHNAYVTRLHRRGTTEPGSGSAARSGGSRPLAGIPIAVKDVIDVAGVSATFGSRVPVRPASAERSAPLVRALERAGATVIATTNCQEFSYGILGDESAHGRSINPIDPALVTGGSSMGSAIAVATGDVPLSIGTDTAGSVRVPAACAGVIGFKPTFGSLPVEGIFPLAPTFDTPGLFARDTEVLETAFEAARTAAATEDTSTRASAGEDAGSGPTTIDLSLLDGPLRAETPHGAAVATLVDAAVRELPELSPAPGTGLGLEQLIGKPAAAVYSVVRRYEAYRIHRPYLAEYAHLYQPGVLRKIRAGEGIAPGEYEQHLRMLADLRRRALAQTRNAQLILTPAIRGDVPTWDAVTQTTADDFVAYSMPFNVLGWPAIVIPTPVIAPSGVPVALQLVGKPGADLQVLRTAGRLLAALRAV</sequence>